<gene>
    <name evidence="4" type="ORF">ACI2L5_27085</name>
</gene>
<dbReference type="RefSeq" id="WP_404747326.1">
    <property type="nucleotide sequence ID" value="NZ_JBJDQH010000009.1"/>
</dbReference>
<evidence type="ECO:0000313" key="4">
    <source>
        <dbReference type="EMBL" id="MFK4268583.1"/>
    </source>
</evidence>
<reference evidence="4 5" key="1">
    <citation type="submission" date="2024-11" db="EMBL/GenBank/DDBJ databases">
        <title>The Natural Products Discovery Center: Release of the First 8490 Sequenced Strains for Exploring Actinobacteria Biosynthetic Diversity.</title>
        <authorList>
            <person name="Kalkreuter E."/>
            <person name="Kautsar S.A."/>
            <person name="Yang D."/>
            <person name="Bader C.D."/>
            <person name="Teijaro C.N."/>
            <person name="Fluegel L."/>
            <person name="Davis C.M."/>
            <person name="Simpson J.R."/>
            <person name="Lauterbach L."/>
            <person name="Steele A.D."/>
            <person name="Gui C."/>
            <person name="Meng S."/>
            <person name="Li G."/>
            <person name="Viehrig K."/>
            <person name="Ye F."/>
            <person name="Su P."/>
            <person name="Kiefer A.F."/>
            <person name="Nichols A."/>
            <person name="Cepeda A.J."/>
            <person name="Yan W."/>
            <person name="Fan B."/>
            <person name="Jiang Y."/>
            <person name="Adhikari A."/>
            <person name="Zheng C.-J."/>
            <person name="Schuster L."/>
            <person name="Cowan T.M."/>
            <person name="Smanski M.J."/>
            <person name="Chevrette M.G."/>
            <person name="De Carvalho L.P.S."/>
            <person name="Shen B."/>
        </authorList>
    </citation>
    <scope>NUCLEOTIDE SEQUENCE [LARGE SCALE GENOMIC DNA]</scope>
    <source>
        <strain evidence="4 5">NPDC020863</strain>
    </source>
</reference>
<comment type="caution">
    <text evidence="4">The sequence shown here is derived from an EMBL/GenBank/DDBJ whole genome shotgun (WGS) entry which is preliminary data.</text>
</comment>
<feature type="region of interest" description="Disordered" evidence="2">
    <location>
        <begin position="164"/>
        <end position="200"/>
    </location>
</feature>
<keyword evidence="1" id="KW-0238">DNA-binding</keyword>
<dbReference type="Pfam" id="PF07282">
    <property type="entry name" value="Cas12f1-like_TNB"/>
    <property type="match status" value="1"/>
</dbReference>
<dbReference type="InterPro" id="IPR010095">
    <property type="entry name" value="Cas12f1-like_TNB"/>
</dbReference>
<keyword evidence="5" id="KW-1185">Reference proteome</keyword>
<feature type="compositionally biased region" description="Basic and acidic residues" evidence="2">
    <location>
        <begin position="437"/>
        <end position="450"/>
    </location>
</feature>
<evidence type="ECO:0000259" key="3">
    <source>
        <dbReference type="Pfam" id="PF07282"/>
    </source>
</evidence>
<dbReference type="Proteomes" id="UP001620295">
    <property type="component" value="Unassembled WGS sequence"/>
</dbReference>
<evidence type="ECO:0000256" key="2">
    <source>
        <dbReference type="SAM" id="MobiDB-lite"/>
    </source>
</evidence>
<dbReference type="EMBL" id="JBJDQH010000009">
    <property type="protein sequence ID" value="MFK4268583.1"/>
    <property type="molecule type" value="Genomic_DNA"/>
</dbReference>
<evidence type="ECO:0000313" key="5">
    <source>
        <dbReference type="Proteomes" id="UP001620295"/>
    </source>
</evidence>
<protein>
    <recommendedName>
        <fullName evidence="3">Cas12f1-like TNB domain-containing protein</fullName>
    </recommendedName>
</protein>
<feature type="domain" description="Cas12f1-like TNB" evidence="3">
    <location>
        <begin position="300"/>
        <end position="361"/>
    </location>
</feature>
<proteinExistence type="predicted"/>
<organism evidence="4 5">
    <name type="scientific">Streptomyces milbemycinicus</name>
    <dbReference type="NCBI Taxonomy" id="476552"/>
    <lineage>
        <taxon>Bacteria</taxon>
        <taxon>Bacillati</taxon>
        <taxon>Actinomycetota</taxon>
        <taxon>Actinomycetes</taxon>
        <taxon>Kitasatosporales</taxon>
        <taxon>Streptomycetaceae</taxon>
        <taxon>Streptomyces</taxon>
    </lineage>
</organism>
<accession>A0ABW8LRP4</accession>
<name>A0ABW8LRP4_9ACTN</name>
<evidence type="ECO:0000256" key="1">
    <source>
        <dbReference type="ARBA" id="ARBA00023125"/>
    </source>
</evidence>
<sequence>MPAGTVPTGKVTASGKPGIRKATWWDHTGPLAVVFAGGPDSNAGDLVLPVRIPQGPGQWARVEHFLAGPGRWHKVDLVRRRKASAPGGWVYEAHLMILGPGYTAPAVQRMRQRAAALDRIGGVDGNVSNLSIVSFPAGLDPAEGAPASTEITLTDAERALLERQAKKRRGRARALERSRRATNTAQYGLSKKQTRRAEHRAAKGLPVKTVTVPGGARAARTDGVPKQAFRRDRLSEGYRNLRARQAEAAASAAEHRRHRARAVAREIIAAHGVNLTVEDCDIRTWYRLWGKHLSQTTPGMLIAALDRECRAAGGRLVRASTWSTALSQHCLCGQRVNKTLRDREHKCVACGLVGKRDLVSAALAAFVRLTDVDGPKTAHLHNAMSRHAQITYGQGLEEALRESTTPNPKPVRRPGRVAVPHQRETSAHRTAARRPRATPDETRPARDHAGKPGRRPGCDPQLALW</sequence>
<feature type="region of interest" description="Disordered" evidence="2">
    <location>
        <begin position="399"/>
        <end position="465"/>
    </location>
</feature>